<dbReference type="AlphaFoldDB" id="A0A3D9ICH1"/>
<keyword evidence="2 7" id="KW-0732">Signal</keyword>
<evidence type="ECO:0000256" key="4">
    <source>
        <dbReference type="ARBA" id="ARBA00023139"/>
    </source>
</evidence>
<keyword evidence="3" id="KW-0472">Membrane</keyword>
<dbReference type="PANTHER" id="PTHR43649:SF33">
    <property type="entry name" value="POLYGALACTURONAN_RHAMNOGALACTURONAN-BINDING PROTEIN YTCQ"/>
    <property type="match status" value="1"/>
</dbReference>
<dbReference type="PROSITE" id="PS51257">
    <property type="entry name" value="PROKAR_LIPOPROTEIN"/>
    <property type="match status" value="1"/>
</dbReference>
<name>A0A3D9ICH1_9BACL</name>
<dbReference type="Proteomes" id="UP000256977">
    <property type="component" value="Unassembled WGS sequence"/>
</dbReference>
<proteinExistence type="predicted"/>
<evidence type="ECO:0000256" key="3">
    <source>
        <dbReference type="ARBA" id="ARBA00023136"/>
    </source>
</evidence>
<dbReference type="EMBL" id="QRDZ01000031">
    <property type="protein sequence ID" value="RED59472.1"/>
    <property type="molecule type" value="Genomic_DNA"/>
</dbReference>
<keyword evidence="9" id="KW-1185">Reference proteome</keyword>
<evidence type="ECO:0000256" key="1">
    <source>
        <dbReference type="ARBA" id="ARBA00022475"/>
    </source>
</evidence>
<comment type="caution">
    <text evidence="8">The sequence shown here is derived from an EMBL/GenBank/DDBJ whole genome shotgun (WGS) entry which is preliminary data.</text>
</comment>
<keyword evidence="5" id="KW-0449">Lipoprotein</keyword>
<dbReference type="OrthoDB" id="2649544at2"/>
<dbReference type="Pfam" id="PF13416">
    <property type="entry name" value="SBP_bac_8"/>
    <property type="match status" value="1"/>
</dbReference>
<dbReference type="SUPFAM" id="SSF53850">
    <property type="entry name" value="Periplasmic binding protein-like II"/>
    <property type="match status" value="1"/>
</dbReference>
<gene>
    <name evidence="8" type="ORF">DFP98_13166</name>
</gene>
<reference evidence="8 9" key="1">
    <citation type="submission" date="2018-07" db="EMBL/GenBank/DDBJ databases">
        <title>Genomic Encyclopedia of Type Strains, Phase III (KMG-III): the genomes of soil and plant-associated and newly described type strains.</title>
        <authorList>
            <person name="Whitman W."/>
        </authorList>
    </citation>
    <scope>NUCLEOTIDE SEQUENCE [LARGE SCALE GENOMIC DNA]</scope>
    <source>
        <strain evidence="8 9">CECT 7287</strain>
    </source>
</reference>
<evidence type="ECO:0000313" key="9">
    <source>
        <dbReference type="Proteomes" id="UP000256977"/>
    </source>
</evidence>
<keyword evidence="1" id="KW-1003">Cell membrane</keyword>
<feature type="chain" id="PRO_5039290529" evidence="7">
    <location>
        <begin position="26"/>
        <end position="574"/>
    </location>
</feature>
<evidence type="ECO:0000256" key="6">
    <source>
        <dbReference type="SAM" id="MobiDB-lite"/>
    </source>
</evidence>
<sequence>MKRSKTARSVSLLLLACLIASLLSACSDNNEEKSATAAPSASQPSGSNEAAGTETEEVVDPLGKYEPAIQLSISRADEGFKFEPGQSIDKNLVYDFYESDLGVKLTNEWVVPKEQYEGKVNVAISSGSIPDLVMVNGTQLKSLIEADMIEDLTEAIGKYASEATREKLNSDGGLALNAASVDGKIYAVPAMTQGYWESSMIWVRQDWLDKLGLQPPKTMDDVINIATAFAKNDPDGNNVDDTYGLGLSKELVSSSGVQSNLFGFMNSYHAYPGKWIKDGSGNAVYGSVQPEMREPLLKLAELYKSGVIDKEFGVKDISKMKEAIIAGKLGLFYNMFAAPFDGIKDMIVNNPDAVLNAYPIVSFDDAPAKTYLGPTAINYWVVKKGYKNPEVVVKLANFFQEHWLVHPKLEYSTNQETGIMYSQYSIVGFDSPMAHIIEHDAVKAAFDANIQPDEKTMTANVFGYLRGIYRYAEDPKNTKDPEVATSWIYYQTFGTPHSGTSVLKHYFDNDLLTPTALKVASTPTMTEKMSTLIKMENVMMTKIILGEVGIEEFDKYVANWKKQGGDQITQEVNE</sequence>
<feature type="compositionally biased region" description="Low complexity" evidence="6">
    <location>
        <begin position="35"/>
        <end position="47"/>
    </location>
</feature>
<protein>
    <submittedName>
        <fullName evidence="8">Putative aldouronate transport system substrate-binding protein</fullName>
    </submittedName>
</protein>
<dbReference type="Gene3D" id="3.40.190.10">
    <property type="entry name" value="Periplasmic binding protein-like II"/>
    <property type="match status" value="3"/>
</dbReference>
<evidence type="ECO:0000313" key="8">
    <source>
        <dbReference type="EMBL" id="RED59472.1"/>
    </source>
</evidence>
<organism evidence="8 9">
    <name type="scientific">Cohnella phaseoli</name>
    <dbReference type="NCBI Taxonomy" id="456490"/>
    <lineage>
        <taxon>Bacteria</taxon>
        <taxon>Bacillati</taxon>
        <taxon>Bacillota</taxon>
        <taxon>Bacilli</taxon>
        <taxon>Bacillales</taxon>
        <taxon>Paenibacillaceae</taxon>
        <taxon>Cohnella</taxon>
    </lineage>
</organism>
<feature type="signal peptide" evidence="7">
    <location>
        <begin position="1"/>
        <end position="25"/>
    </location>
</feature>
<dbReference type="InterPro" id="IPR050490">
    <property type="entry name" value="Bact_solute-bd_prot1"/>
</dbReference>
<keyword evidence="4" id="KW-0564">Palmitate</keyword>
<evidence type="ECO:0000256" key="7">
    <source>
        <dbReference type="SAM" id="SignalP"/>
    </source>
</evidence>
<dbReference type="InterPro" id="IPR006059">
    <property type="entry name" value="SBP"/>
</dbReference>
<dbReference type="PANTHER" id="PTHR43649">
    <property type="entry name" value="ARABINOSE-BINDING PROTEIN-RELATED"/>
    <property type="match status" value="1"/>
</dbReference>
<accession>A0A3D9ICH1</accession>
<evidence type="ECO:0000256" key="2">
    <source>
        <dbReference type="ARBA" id="ARBA00022729"/>
    </source>
</evidence>
<feature type="region of interest" description="Disordered" evidence="6">
    <location>
        <begin position="34"/>
        <end position="59"/>
    </location>
</feature>
<dbReference type="RefSeq" id="WP_116064298.1">
    <property type="nucleotide sequence ID" value="NZ_QRDZ01000031.1"/>
</dbReference>
<evidence type="ECO:0000256" key="5">
    <source>
        <dbReference type="ARBA" id="ARBA00023288"/>
    </source>
</evidence>